<comment type="subunit">
    <text evidence="3">Homodimer.</text>
</comment>
<organism evidence="12">
    <name type="scientific">Lingulaulax polyedra</name>
    <name type="common">Dinoflagellate</name>
    <name type="synonym">Lingulodinium polyedra</name>
    <dbReference type="NCBI Taxonomy" id="160621"/>
    <lineage>
        <taxon>Eukaryota</taxon>
        <taxon>Sar</taxon>
        <taxon>Alveolata</taxon>
        <taxon>Dinophyceae</taxon>
        <taxon>Gonyaulacales</taxon>
        <taxon>Lingulodiniaceae</taxon>
        <taxon>Lingulaulax</taxon>
    </lineage>
</organism>
<evidence type="ECO:0000256" key="5">
    <source>
        <dbReference type="ARBA" id="ARBA00023002"/>
    </source>
</evidence>
<evidence type="ECO:0000313" key="12">
    <source>
        <dbReference type="EMBL" id="AAK01863.1"/>
    </source>
</evidence>
<evidence type="ECO:0000259" key="10">
    <source>
        <dbReference type="Pfam" id="PF00081"/>
    </source>
</evidence>
<accession>Q9AXR7</accession>
<name>Q9AXR7_LINPO</name>
<dbReference type="PANTHER" id="PTHR42769:SF3">
    <property type="entry name" value="SUPEROXIDE DISMUTASE [FE] 2, CHLOROPLASTIC"/>
    <property type="match status" value="1"/>
</dbReference>
<dbReference type="InterPro" id="IPR001189">
    <property type="entry name" value="Mn/Fe_SOD"/>
</dbReference>
<dbReference type="EC" id="1.15.1.1" evidence="9"/>
<feature type="binding site" evidence="8">
    <location>
        <position position="190"/>
    </location>
    <ligand>
        <name>Mn(2+)</name>
        <dbReference type="ChEBI" id="CHEBI:29035"/>
    </ligand>
</feature>
<evidence type="ECO:0000256" key="8">
    <source>
        <dbReference type="PIRSR" id="PIRSR000349-1"/>
    </source>
</evidence>
<dbReference type="InterPro" id="IPR019833">
    <property type="entry name" value="Mn/Fe_SOD_BS"/>
</dbReference>
<dbReference type="Gene3D" id="3.55.40.20">
    <property type="entry name" value="Iron/manganese superoxide dismutase, C-terminal domain"/>
    <property type="match status" value="1"/>
</dbReference>
<dbReference type="InterPro" id="IPR019831">
    <property type="entry name" value="Mn/Fe_SOD_N"/>
</dbReference>
<evidence type="ECO:0000256" key="2">
    <source>
        <dbReference type="ARBA" id="ARBA00008714"/>
    </source>
</evidence>
<dbReference type="Pfam" id="PF02777">
    <property type="entry name" value="Sod_Fe_C"/>
    <property type="match status" value="1"/>
</dbReference>
<gene>
    <name evidence="12" type="primary">fesod1</name>
</gene>
<evidence type="ECO:0000259" key="11">
    <source>
        <dbReference type="Pfam" id="PF02777"/>
    </source>
</evidence>
<dbReference type="Pfam" id="PF00081">
    <property type="entry name" value="Sod_Fe_N"/>
    <property type="match status" value="1"/>
</dbReference>
<dbReference type="GO" id="GO:0005737">
    <property type="term" value="C:cytoplasm"/>
    <property type="evidence" value="ECO:0007669"/>
    <property type="project" value="UniProtKB-ARBA"/>
</dbReference>
<feature type="binding site" evidence="8">
    <location>
        <position position="186"/>
    </location>
    <ligand>
        <name>Mn(2+)</name>
        <dbReference type="ChEBI" id="CHEBI:29035"/>
    </ligand>
</feature>
<protein>
    <recommendedName>
        <fullName evidence="9">Superoxide dismutase</fullName>
        <ecNumber evidence="9">1.15.1.1</ecNumber>
    </recommendedName>
</protein>
<dbReference type="Gene3D" id="1.10.287.990">
    <property type="entry name" value="Fe,Mn superoxide dismutase (SOD) domain"/>
    <property type="match status" value="1"/>
</dbReference>
<dbReference type="FunFam" id="1.10.287.990:FF:000002">
    <property type="entry name" value="Superoxide dismutase"/>
    <property type="match status" value="1"/>
</dbReference>
<dbReference type="PRINTS" id="PR01703">
    <property type="entry name" value="MNSODISMTASE"/>
</dbReference>
<comment type="catalytic activity">
    <reaction evidence="7 9">
        <text>2 superoxide + 2 H(+) = H2O2 + O2</text>
        <dbReference type="Rhea" id="RHEA:20696"/>
        <dbReference type="ChEBI" id="CHEBI:15378"/>
        <dbReference type="ChEBI" id="CHEBI:15379"/>
        <dbReference type="ChEBI" id="CHEBI:16240"/>
        <dbReference type="ChEBI" id="CHEBI:18421"/>
        <dbReference type="EC" id="1.15.1.1"/>
    </reaction>
</comment>
<evidence type="ECO:0000256" key="4">
    <source>
        <dbReference type="ARBA" id="ARBA00022723"/>
    </source>
</evidence>
<evidence type="ECO:0000256" key="3">
    <source>
        <dbReference type="ARBA" id="ARBA00011738"/>
    </source>
</evidence>
<dbReference type="AlphaFoldDB" id="Q9AXR7"/>
<dbReference type="PANTHER" id="PTHR42769">
    <property type="entry name" value="SUPEROXIDE DISMUTASE"/>
    <property type="match status" value="1"/>
</dbReference>
<dbReference type="SUPFAM" id="SSF54719">
    <property type="entry name" value="Fe,Mn superoxide dismutase (SOD), C-terminal domain"/>
    <property type="match status" value="1"/>
</dbReference>
<feature type="domain" description="Manganese/iron superoxide dismutase N-terminal" evidence="10">
    <location>
        <begin position="28"/>
        <end position="111"/>
    </location>
</feature>
<feature type="binding site" evidence="8">
    <location>
        <position position="51"/>
    </location>
    <ligand>
        <name>Mn(2+)</name>
        <dbReference type="ChEBI" id="CHEBI:29035"/>
    </ligand>
</feature>
<dbReference type="InterPro" id="IPR019832">
    <property type="entry name" value="Mn/Fe_SOD_C"/>
</dbReference>
<comment type="similarity">
    <text evidence="2 9">Belongs to the iron/manganese superoxide dismutase family.</text>
</comment>
<dbReference type="PROSITE" id="PS00088">
    <property type="entry name" value="SOD_MN"/>
    <property type="match status" value="1"/>
</dbReference>
<keyword evidence="4 8" id="KW-0479">Metal-binding</keyword>
<dbReference type="PIRSF" id="PIRSF000349">
    <property type="entry name" value="SODismutase"/>
    <property type="match status" value="1"/>
</dbReference>
<dbReference type="FunFam" id="3.55.40.20:FF:000001">
    <property type="entry name" value="Superoxide dismutase"/>
    <property type="match status" value="1"/>
</dbReference>
<comment type="function">
    <text evidence="9">Destroys radicals which are normally produced within the cells and which are toxic to biological systems.</text>
</comment>
<evidence type="ECO:0000256" key="6">
    <source>
        <dbReference type="ARBA" id="ARBA00023004"/>
    </source>
</evidence>
<dbReference type="GO" id="GO:0046872">
    <property type="term" value="F:metal ion binding"/>
    <property type="evidence" value="ECO:0007669"/>
    <property type="project" value="UniProtKB-KW"/>
</dbReference>
<dbReference type="EMBL" id="AF289824">
    <property type="protein sequence ID" value="AAK01863.1"/>
    <property type="molecule type" value="mRNA"/>
</dbReference>
<evidence type="ECO:0000256" key="9">
    <source>
        <dbReference type="RuleBase" id="RU000414"/>
    </source>
</evidence>
<feature type="binding site" evidence="8">
    <location>
        <position position="103"/>
    </location>
    <ligand>
        <name>Mn(2+)</name>
        <dbReference type="ChEBI" id="CHEBI:29035"/>
    </ligand>
</feature>
<comment type="cofactor">
    <cofactor evidence="1">
        <name>Fe cation</name>
        <dbReference type="ChEBI" id="CHEBI:24875"/>
    </cofactor>
</comment>
<reference evidence="12" key="1">
    <citation type="journal article" date="2001" name="J. Biol. Chem.">
        <title>Different regulatory mechanisms modulate the expression of a dinoflagellate iron-superoxide dismutase.</title>
        <authorList>
            <person name="Okamoto O.K."/>
            <person name="Robertson D.L."/>
            <person name="Fagan T.F."/>
            <person name="Hastings J.W."/>
            <person name="Colepicolo P."/>
        </authorList>
    </citation>
    <scope>NUCLEOTIDE SEQUENCE</scope>
</reference>
<evidence type="ECO:0000256" key="7">
    <source>
        <dbReference type="ARBA" id="ARBA00049204"/>
    </source>
</evidence>
<dbReference type="GO" id="GO:0004784">
    <property type="term" value="F:superoxide dismutase activity"/>
    <property type="evidence" value="ECO:0007669"/>
    <property type="project" value="UniProtKB-EC"/>
</dbReference>
<keyword evidence="5 9" id="KW-0560">Oxidoreductase</keyword>
<dbReference type="InterPro" id="IPR036324">
    <property type="entry name" value="Mn/Fe_SOD_N_sf"/>
</dbReference>
<dbReference type="SUPFAM" id="SSF46609">
    <property type="entry name" value="Fe,Mn superoxide dismutase (SOD), N-terminal domain"/>
    <property type="match status" value="1"/>
</dbReference>
<proteinExistence type="evidence at transcript level"/>
<dbReference type="InterPro" id="IPR036314">
    <property type="entry name" value="SOD_C_sf"/>
</dbReference>
<keyword evidence="6" id="KW-0408">Iron</keyword>
<feature type="domain" description="Manganese/iron superoxide dismutase C-terminal" evidence="11">
    <location>
        <begin position="118"/>
        <end position="218"/>
    </location>
</feature>
<sequence length="230" mass="25261">MFAAAVSPIAAARASIVPRPHTRIMALQLPELPYSKDALAPHINQQTLEFHYGKHHNAYVTNLNKLIEGTDLANAPLEEIVKAAASNASKAGLFNNAAQVWNHTFYWHSMKPGGGGAPHGKVAELIERDFGSYEEFATQFKAAGGGQFGSGWAWLVADKEGKLKVFQTHDAGCPLTEGLTPLLTCDVWEHAFYIDYKNDKAKYVQSFWGAVNWDFVASNFPQGELRASKL</sequence>
<evidence type="ECO:0000256" key="1">
    <source>
        <dbReference type="ARBA" id="ARBA00001962"/>
    </source>
</evidence>